<evidence type="ECO:0000256" key="2">
    <source>
        <dbReference type="ARBA" id="ARBA00022692"/>
    </source>
</evidence>
<dbReference type="InterPro" id="IPR036259">
    <property type="entry name" value="MFS_trans_sf"/>
</dbReference>
<dbReference type="Pfam" id="PF14269">
    <property type="entry name" value="Arylsulfotran_2"/>
    <property type="match status" value="1"/>
</dbReference>
<evidence type="ECO:0008006" key="10">
    <source>
        <dbReference type="Google" id="ProtNLM"/>
    </source>
</evidence>
<evidence type="ECO:0000313" key="8">
    <source>
        <dbReference type="EMBL" id="OQO06560.1"/>
    </source>
</evidence>
<feature type="transmembrane region" description="Helical" evidence="6">
    <location>
        <begin position="584"/>
        <end position="606"/>
    </location>
</feature>
<dbReference type="PANTHER" id="PTHR35340">
    <property type="entry name" value="PQQ ENZYME REPEAT PROTEIN-RELATED"/>
    <property type="match status" value="1"/>
</dbReference>
<dbReference type="AlphaFoldDB" id="A0A1V8T5E3"/>
<dbReference type="InterPro" id="IPR011701">
    <property type="entry name" value="MFS"/>
</dbReference>
<dbReference type="InterPro" id="IPR001958">
    <property type="entry name" value="Tet-R_TetA/multi-R_MdtG-like"/>
</dbReference>
<feature type="transmembrane region" description="Helical" evidence="6">
    <location>
        <begin position="1038"/>
        <end position="1063"/>
    </location>
</feature>
<feature type="transmembrane region" description="Helical" evidence="6">
    <location>
        <begin position="817"/>
        <end position="837"/>
    </location>
</feature>
<dbReference type="InterPro" id="IPR039535">
    <property type="entry name" value="ASST-like"/>
</dbReference>
<feature type="transmembrane region" description="Helical" evidence="6">
    <location>
        <begin position="1147"/>
        <end position="1174"/>
    </location>
</feature>
<feature type="transmembrane region" description="Helical" evidence="6">
    <location>
        <begin position="930"/>
        <end position="950"/>
    </location>
</feature>
<dbReference type="InParanoid" id="A0A1V8T5E3"/>
<dbReference type="EMBL" id="NAJO01000016">
    <property type="protein sequence ID" value="OQO06560.1"/>
    <property type="molecule type" value="Genomic_DNA"/>
</dbReference>
<dbReference type="OrthoDB" id="10262656at2759"/>
<dbReference type="GO" id="GO:0022857">
    <property type="term" value="F:transmembrane transporter activity"/>
    <property type="evidence" value="ECO:0007669"/>
    <property type="project" value="InterPro"/>
</dbReference>
<reference evidence="9" key="1">
    <citation type="submission" date="2017-03" db="EMBL/GenBank/DDBJ databases">
        <title>Genomes of endolithic fungi from Antarctica.</title>
        <authorList>
            <person name="Coleine C."/>
            <person name="Masonjones S."/>
            <person name="Stajich J.E."/>
        </authorList>
    </citation>
    <scope>NUCLEOTIDE SEQUENCE [LARGE SCALE GENOMIC DNA]</scope>
    <source>
        <strain evidence="9">CCFEE 5527</strain>
    </source>
</reference>
<feature type="transmembrane region" description="Helical" evidence="6">
    <location>
        <begin position="786"/>
        <end position="805"/>
    </location>
</feature>
<comment type="caution">
    <text evidence="8">The sequence shown here is derived from an EMBL/GenBank/DDBJ whole genome shotgun (WGS) entry which is preliminary data.</text>
</comment>
<dbReference type="Pfam" id="PF07690">
    <property type="entry name" value="MFS_1"/>
    <property type="match status" value="1"/>
</dbReference>
<organism evidence="8 9">
    <name type="scientific">Cryoendolithus antarcticus</name>
    <dbReference type="NCBI Taxonomy" id="1507870"/>
    <lineage>
        <taxon>Eukaryota</taxon>
        <taxon>Fungi</taxon>
        <taxon>Dikarya</taxon>
        <taxon>Ascomycota</taxon>
        <taxon>Pezizomycotina</taxon>
        <taxon>Dothideomycetes</taxon>
        <taxon>Dothideomycetidae</taxon>
        <taxon>Cladosporiales</taxon>
        <taxon>Cladosporiaceae</taxon>
        <taxon>Cryoendolithus</taxon>
    </lineage>
</organism>
<evidence type="ECO:0000256" key="1">
    <source>
        <dbReference type="ARBA" id="ARBA00004141"/>
    </source>
</evidence>
<dbReference type="GO" id="GO:0016020">
    <property type="term" value="C:membrane"/>
    <property type="evidence" value="ECO:0007669"/>
    <property type="project" value="UniProtKB-SubCell"/>
</dbReference>
<feature type="compositionally biased region" description="Basic and acidic residues" evidence="5">
    <location>
        <begin position="1004"/>
        <end position="1019"/>
    </location>
</feature>
<feature type="transmembrane region" description="Helical" evidence="6">
    <location>
        <begin position="904"/>
        <end position="923"/>
    </location>
</feature>
<feature type="transmembrane region" description="Helical" evidence="6">
    <location>
        <begin position="745"/>
        <end position="766"/>
    </location>
</feature>
<keyword evidence="4 6" id="KW-0472">Membrane</keyword>
<proteinExistence type="predicted"/>
<protein>
    <recommendedName>
        <fullName evidence="10">Major facilitator superfamily (MFS) profile domain-containing protein</fullName>
    </recommendedName>
</protein>
<keyword evidence="2 6" id="KW-0812">Transmembrane</keyword>
<keyword evidence="3 6" id="KW-1133">Transmembrane helix</keyword>
<feature type="region of interest" description="Disordered" evidence="5">
    <location>
        <begin position="1004"/>
        <end position="1023"/>
    </location>
</feature>
<feature type="chain" id="PRO_5012347874" description="Major facilitator superfamily (MFS) profile domain-containing protein" evidence="7">
    <location>
        <begin position="33"/>
        <end position="1265"/>
    </location>
</feature>
<feature type="transmembrane region" description="Helical" evidence="6">
    <location>
        <begin position="1221"/>
        <end position="1240"/>
    </location>
</feature>
<evidence type="ECO:0000313" key="9">
    <source>
        <dbReference type="Proteomes" id="UP000192596"/>
    </source>
</evidence>
<feature type="transmembrane region" description="Helical" evidence="6">
    <location>
        <begin position="1084"/>
        <end position="1108"/>
    </location>
</feature>
<name>A0A1V8T5E3_9PEZI</name>
<sequence>MLFAFHDWRRTGGWGWWAAVVVGLGLVREGKGQLNNETSPTSQFRSRPDLHPPILNITILDPLRVSPGYNFIAPYRNVDPGPYIYDNVGNLVWSGAGSSGPKTAHAPRPCDYRGEVHLCYFQGEQHQGFARGHGVIMDKHYRIVKTVESSGAGASSDMHEFKITPFSNGTSALMTVYQPRQYDLTTNPRFNVRHGMGWIVEGVFQEVEIETGRVIFEWRSLDHVDPGESWTMPSSTDTSGDGLHEQSPWDYFHLNSIDKNMDGDYLLSARHVSAMYKISGVDGHIMWQLGGANPTFQQTNFNFSYQHHARWVSEDATHTVMSFYDNASNTFNKTGEFSHGWIILLDHVNNTASMVKEWGAPEPEGGLLSGSQGNLQLLPNGGAHIGWGEHAYFSEHDTDGNVVLYAKVADRLSNVMIYRSGKYNWTAQPLTKPAMWAFSRLGSEESGMHVWVSWNGATEVRGWNFFAGNSSTGPWKYIGNATKPGFETEFTSGKVWPWSYAEALDFSGAVLERSVIQRTFVPSPSLLPFCNNRGCDLSEKTPENLTVAYETSWPVDAKWLSPNRGFDTSHYYQDSPLALIRHTWVFTFAWIVLGLAFLSGGVWGGMRALQHPKRSSSLRKDTQLGNYAEAWRPSRGRNVVETLQGRVGEREMEGDWTDEDGTYYNGLRPQRSPGLGDRRPSLHRRTPSSKNIWPTEVQVDAPILELPPGASTPNLERAAQGDPIIRLAPPPESPGWANMPNKPQLAILAGSRFVDFFQMAALQTYMVHQLRSFDPSLPDATISQQAGVLQGAFTAAQIVTSILWGRAADRPTVGRKMVLVIGLIGTALGCIGVGFSTTYKQAVFWRLLCGAINGTVGSARTMVAEVTPKPWHPRAFLLLPAAFNVANVAGPILSGLVSEPFDNLPNLFGVGGTFGGVEGVLWMKRYPYAIANLMSTVLLLGEALLVHYFLDETLKGKRPFDMSSLNPMNFLSNTMSTLQSARSHGYRKLAFHDSSSDGLFSQDPDHELDHLPSHPEKSSYHPPTPPRLPFSRIWTPNVLWTLLSIAIFDFHMGAFANLWILFLATPREFVPENESDMDIKPRSAFKFASGLAFPPPTIGFAMAIIGFIGVALQFLLLILFPMAYVLAPYIALIPSSSPSPLPASGTLIWLGISSVLLLQVSARTFALPATIILLNNSSPHPSVLATIHGLGQTCSATFRTLGPILAGWWYGIWMERGVVGMAWWIVGFVAALGVGSSWGVRNGSGHEILLAGEEKEGEGGSGDGR</sequence>
<dbReference type="InterPro" id="IPR053143">
    <property type="entry name" value="Arylsulfate_ST"/>
</dbReference>
<dbReference type="PANTHER" id="PTHR35340:SF9">
    <property type="entry name" value="ASST-DOMAIN-CONTAINING PROTEIN"/>
    <property type="match status" value="1"/>
</dbReference>
<dbReference type="SUPFAM" id="SSF103473">
    <property type="entry name" value="MFS general substrate transporter"/>
    <property type="match status" value="1"/>
</dbReference>
<dbReference type="Gene3D" id="1.20.1250.20">
    <property type="entry name" value="MFS general substrate transporter like domains"/>
    <property type="match status" value="1"/>
</dbReference>
<evidence type="ECO:0000256" key="4">
    <source>
        <dbReference type="ARBA" id="ARBA00023136"/>
    </source>
</evidence>
<evidence type="ECO:0000256" key="3">
    <source>
        <dbReference type="ARBA" id="ARBA00022989"/>
    </source>
</evidence>
<keyword evidence="9" id="KW-1185">Reference proteome</keyword>
<feature type="signal peptide" evidence="7">
    <location>
        <begin position="1"/>
        <end position="32"/>
    </location>
</feature>
<keyword evidence="7" id="KW-0732">Signal</keyword>
<evidence type="ECO:0000256" key="7">
    <source>
        <dbReference type="SAM" id="SignalP"/>
    </source>
</evidence>
<feature type="region of interest" description="Disordered" evidence="5">
    <location>
        <begin position="658"/>
        <end position="689"/>
    </location>
</feature>
<gene>
    <name evidence="8" type="ORF">B0A48_08343</name>
</gene>
<feature type="transmembrane region" description="Helical" evidence="6">
    <location>
        <begin position="1114"/>
        <end position="1135"/>
    </location>
</feature>
<accession>A0A1V8T5E3</accession>
<comment type="subcellular location">
    <subcellularLocation>
        <location evidence="1">Membrane</location>
        <topology evidence="1">Multi-pass membrane protein</topology>
    </subcellularLocation>
</comment>
<dbReference type="PRINTS" id="PR01035">
    <property type="entry name" value="TCRTETA"/>
</dbReference>
<dbReference type="Proteomes" id="UP000192596">
    <property type="component" value="Unassembled WGS sequence"/>
</dbReference>
<feature type="transmembrane region" description="Helical" evidence="6">
    <location>
        <begin position="875"/>
        <end position="898"/>
    </location>
</feature>
<evidence type="ECO:0000256" key="5">
    <source>
        <dbReference type="SAM" id="MobiDB-lite"/>
    </source>
</evidence>
<evidence type="ECO:0000256" key="6">
    <source>
        <dbReference type="SAM" id="Phobius"/>
    </source>
</evidence>